<keyword evidence="2 8" id="KW-0813">Transport</keyword>
<sequence length="455" mass="50218">MKHGIQKIGGRLVHFDRWLQTRTLFRALRAALGIAYPIILIVSYFDLIYATCLTQNGFLNQIYRISEWLPLWTTWQNLFNLVQITVNGLIAVVIAFTTANFMAREHRRDDLLAGILSAFAFLILNFNFAGVKSDAQGSVRSSPVSYFVYSNLGAQGIFLAIACGFTVGYIVSRFSRGSHTHMETETASHLLRRTHNIIRPFVIVIILATGISYGISLVSPQGLTAVIYNWVAQLFSNPGHQLLNILGTSALNNLLWTVGIIGPIAISGNSSIESIQNLEAALRKGSTWNLPNPISFHTLSDAYANFGGAGMTLGLIIAILLVSTNHNFRSIGKQSLLPGIFNLNEPILFGLPILFNPILLIPFILSPLAGICLAWVGIKLQLMPPVAYPLPKTTPGILIGFMGTDGNWVAFLFSLLDLIISVLIYIPFVKLCNRAETDIDIYEGVQNMVERQRKE</sequence>
<gene>
    <name evidence="11" type="ORF">DCM90_04375</name>
</gene>
<evidence type="ECO:0000256" key="7">
    <source>
        <dbReference type="ARBA" id="ARBA00023136"/>
    </source>
</evidence>
<evidence type="ECO:0000256" key="2">
    <source>
        <dbReference type="ARBA" id="ARBA00022448"/>
    </source>
</evidence>
<dbReference type="InterPro" id="IPR004796">
    <property type="entry name" value="PTS_IIC_cello"/>
</dbReference>
<dbReference type="GO" id="GO:0005886">
    <property type="term" value="C:plasma membrane"/>
    <property type="evidence" value="ECO:0007669"/>
    <property type="project" value="UniProtKB-SubCell"/>
</dbReference>
<feature type="domain" description="PTS EIIC type-3" evidence="10">
    <location>
        <begin position="8"/>
        <end position="428"/>
    </location>
</feature>
<dbReference type="AlphaFoldDB" id="A0A2V1N1A7"/>
<feature type="transmembrane region" description="Helical" evidence="9">
    <location>
        <begin position="148"/>
        <end position="172"/>
    </location>
</feature>
<comment type="caution">
    <text evidence="11">The sequence shown here is derived from an EMBL/GenBank/DDBJ whole genome shotgun (WGS) entry which is preliminary data.</text>
</comment>
<dbReference type="OrthoDB" id="1651152at2"/>
<dbReference type="PROSITE" id="PS51105">
    <property type="entry name" value="PTS_EIIC_TYPE_3"/>
    <property type="match status" value="1"/>
</dbReference>
<proteinExistence type="predicted"/>
<feature type="transmembrane region" description="Helical" evidence="9">
    <location>
        <begin position="197"/>
        <end position="215"/>
    </location>
</feature>
<evidence type="ECO:0000256" key="4">
    <source>
        <dbReference type="ARBA" id="ARBA00022597"/>
    </source>
</evidence>
<dbReference type="PANTHER" id="PTHR33989:SF4">
    <property type="entry name" value="PTS SYSTEM N,N'-DIACETYLCHITOBIOSE-SPECIFIC EIIC COMPONENT"/>
    <property type="match status" value="1"/>
</dbReference>
<feature type="transmembrane region" description="Helical" evidence="9">
    <location>
        <begin position="78"/>
        <end position="99"/>
    </location>
</feature>
<evidence type="ECO:0000256" key="9">
    <source>
        <dbReference type="SAM" id="Phobius"/>
    </source>
</evidence>
<dbReference type="InterPro" id="IPR051088">
    <property type="entry name" value="PTS_Sugar-EIIC/EIIB"/>
</dbReference>
<evidence type="ECO:0000313" key="11">
    <source>
        <dbReference type="EMBL" id="PWG00175.1"/>
    </source>
</evidence>
<keyword evidence="4 8" id="KW-0762">Sugar transport</keyword>
<keyword evidence="3 8" id="KW-1003">Cell membrane</keyword>
<keyword evidence="5 9" id="KW-0812">Transmembrane</keyword>
<evidence type="ECO:0000256" key="5">
    <source>
        <dbReference type="ARBA" id="ARBA00022692"/>
    </source>
</evidence>
<protein>
    <recommendedName>
        <fullName evidence="8">Permease IIC component</fullName>
    </recommendedName>
</protein>
<reference evidence="11 12" key="1">
    <citation type="journal article" date="2018" name="Int. J. Syst. Evol. Microbiol.">
        <title>Lactobacillus bambusae sp. nov., isolated from a traditional fermented Ma-bamboo shoots of Taiwan.</title>
        <authorList>
            <person name="Wang L.-T."/>
        </authorList>
    </citation>
    <scope>NUCLEOTIDE SEQUENCE [LARGE SCALE GENOMIC DNA]</scope>
    <source>
        <strain evidence="11 12">BS-W1</strain>
    </source>
</reference>
<dbReference type="GO" id="GO:0008982">
    <property type="term" value="F:protein-N(PI)-phosphohistidine-sugar phosphotransferase activity"/>
    <property type="evidence" value="ECO:0007669"/>
    <property type="project" value="UniProtKB-UniRule"/>
</dbReference>
<keyword evidence="12" id="KW-1185">Reference proteome</keyword>
<comment type="function">
    <text evidence="8">The phosphoenolpyruvate-dependent sugar phosphotransferase system (PTS), a major carbohydrate active -transport system, catalyzes the phosphorylation of incoming sugar substrates concomitant with their translocation across the cell membrane.</text>
</comment>
<dbReference type="PIRSF" id="PIRSF006351">
    <property type="entry name" value="PTS_EIIC-Cellobiose"/>
    <property type="match status" value="1"/>
</dbReference>
<evidence type="ECO:0000256" key="6">
    <source>
        <dbReference type="ARBA" id="ARBA00022989"/>
    </source>
</evidence>
<evidence type="ECO:0000313" key="12">
    <source>
        <dbReference type="Proteomes" id="UP000245080"/>
    </source>
</evidence>
<feature type="transmembrane region" description="Helical" evidence="9">
    <location>
        <begin position="358"/>
        <end position="378"/>
    </location>
</feature>
<dbReference type="Pfam" id="PF02378">
    <property type="entry name" value="PTS_EIIC"/>
    <property type="match status" value="1"/>
</dbReference>
<evidence type="ECO:0000256" key="8">
    <source>
        <dbReference type="PIRNR" id="PIRNR006351"/>
    </source>
</evidence>
<comment type="subcellular location">
    <subcellularLocation>
        <location evidence="1">Cell membrane</location>
        <topology evidence="1">Multi-pass membrane protein</topology>
    </subcellularLocation>
</comment>
<keyword evidence="7 8" id="KW-0472">Membrane</keyword>
<dbReference type="InterPro" id="IPR003352">
    <property type="entry name" value="PTS_EIIC"/>
</dbReference>
<dbReference type="GO" id="GO:1902815">
    <property type="term" value="P:N,N'-diacetylchitobiose import"/>
    <property type="evidence" value="ECO:0007669"/>
    <property type="project" value="TreeGrafter"/>
</dbReference>
<feature type="transmembrane region" description="Helical" evidence="9">
    <location>
        <begin position="408"/>
        <end position="428"/>
    </location>
</feature>
<dbReference type="Proteomes" id="UP000245080">
    <property type="component" value="Unassembled WGS sequence"/>
</dbReference>
<feature type="transmembrane region" description="Helical" evidence="9">
    <location>
        <begin position="27"/>
        <end position="50"/>
    </location>
</feature>
<name>A0A2V1N1A7_9LACO</name>
<dbReference type="EMBL" id="QCXQ01000002">
    <property type="protein sequence ID" value="PWG00175.1"/>
    <property type="molecule type" value="Genomic_DNA"/>
</dbReference>
<evidence type="ECO:0000256" key="3">
    <source>
        <dbReference type="ARBA" id="ARBA00022475"/>
    </source>
</evidence>
<feature type="transmembrane region" description="Helical" evidence="9">
    <location>
        <begin position="302"/>
        <end position="323"/>
    </location>
</feature>
<keyword evidence="6 9" id="KW-1133">Transmembrane helix</keyword>
<evidence type="ECO:0000259" key="10">
    <source>
        <dbReference type="PROSITE" id="PS51105"/>
    </source>
</evidence>
<evidence type="ECO:0000256" key="1">
    <source>
        <dbReference type="ARBA" id="ARBA00004651"/>
    </source>
</evidence>
<accession>A0A2V1N1A7</accession>
<dbReference type="RefSeq" id="WP_109250122.1">
    <property type="nucleotide sequence ID" value="NZ_QCXQ01000002.1"/>
</dbReference>
<feature type="transmembrane region" description="Helical" evidence="9">
    <location>
        <begin position="111"/>
        <end position="128"/>
    </location>
</feature>
<organism evidence="11 12">
    <name type="scientific">Levilactobacillus bambusae</name>
    <dbReference type="NCBI Taxonomy" id="2024736"/>
    <lineage>
        <taxon>Bacteria</taxon>
        <taxon>Bacillati</taxon>
        <taxon>Bacillota</taxon>
        <taxon>Bacilli</taxon>
        <taxon>Lactobacillales</taxon>
        <taxon>Lactobacillaceae</taxon>
        <taxon>Levilactobacillus</taxon>
    </lineage>
</organism>
<dbReference type="PANTHER" id="PTHR33989">
    <property type="match status" value="1"/>
</dbReference>
<dbReference type="InterPro" id="IPR004501">
    <property type="entry name" value="PTS_EIIC_3"/>
</dbReference>
<dbReference type="GO" id="GO:0009401">
    <property type="term" value="P:phosphoenolpyruvate-dependent sugar phosphotransferase system"/>
    <property type="evidence" value="ECO:0007669"/>
    <property type="project" value="InterPro"/>
</dbReference>